<dbReference type="EMBL" id="CP031933">
    <property type="protein sequence ID" value="AYE37851.1"/>
    <property type="molecule type" value="Genomic_DNA"/>
</dbReference>
<name>A0A386PPX8_9LACO</name>
<proteinExistence type="inferred from homology"/>
<dbReference type="Gene3D" id="1.10.1220.10">
    <property type="entry name" value="Met repressor-like"/>
    <property type="match status" value="1"/>
</dbReference>
<evidence type="ECO:0000313" key="4">
    <source>
        <dbReference type="Proteomes" id="UP000267208"/>
    </source>
</evidence>
<dbReference type="InterPro" id="IPR007337">
    <property type="entry name" value="RelB/DinJ"/>
</dbReference>
<dbReference type="OrthoDB" id="9804867at2"/>
<evidence type="ECO:0000313" key="3">
    <source>
        <dbReference type="EMBL" id="AYE37851.1"/>
    </source>
</evidence>
<dbReference type="AlphaFoldDB" id="A0A386PPX8"/>
<sequence length="113" mass="12729">MLCTNKHGGKLITQNNLAKKDSSKSKVRIQVDKTLKQDAEKVLSNLGMTLTDAVTMLFKRIVATDSFPVSLQLTNLEKANQRLLKATQDIPVKNLNNQKDVEDWLKETSEDDE</sequence>
<accession>A0A386PPX8</accession>
<keyword evidence="4" id="KW-1185">Reference proteome</keyword>
<dbReference type="GO" id="GO:0006351">
    <property type="term" value="P:DNA-templated transcription"/>
    <property type="evidence" value="ECO:0007669"/>
    <property type="project" value="TreeGrafter"/>
</dbReference>
<comment type="similarity">
    <text evidence="1">Belongs to the RelB/DinJ antitoxin family.</text>
</comment>
<dbReference type="PANTHER" id="PTHR38781">
    <property type="entry name" value="ANTITOXIN DINJ-RELATED"/>
    <property type="match status" value="1"/>
</dbReference>
<dbReference type="PANTHER" id="PTHR38781:SF1">
    <property type="entry name" value="ANTITOXIN DINJ-RELATED"/>
    <property type="match status" value="1"/>
</dbReference>
<dbReference type="Pfam" id="PF04221">
    <property type="entry name" value="RelB"/>
    <property type="match status" value="1"/>
</dbReference>
<dbReference type="Proteomes" id="UP000267208">
    <property type="component" value="Chromosome"/>
</dbReference>
<dbReference type="InterPro" id="IPR013321">
    <property type="entry name" value="Arc_rbn_hlx_hlx"/>
</dbReference>
<protein>
    <submittedName>
        <fullName evidence="3">Type II toxin-antitoxin system RelB/DinJ family antitoxin</fullName>
    </submittedName>
</protein>
<reference evidence="4" key="1">
    <citation type="submission" date="2018-08" db="EMBL/GenBank/DDBJ databases">
        <title>Genome of Lactobacillus sp. HBUAS52074.</title>
        <authorList>
            <person name="Guo Z."/>
            <person name="Zhang Z.D."/>
        </authorList>
    </citation>
    <scope>NUCLEOTIDE SEQUENCE [LARGE SCALE GENOMIC DNA]</scope>
    <source>
        <strain evidence="4">HBUAS52074</strain>
    </source>
</reference>
<evidence type="ECO:0000256" key="2">
    <source>
        <dbReference type="ARBA" id="ARBA00022649"/>
    </source>
</evidence>
<keyword evidence="2" id="KW-1277">Toxin-antitoxin system</keyword>
<dbReference type="NCBIfam" id="TIGR02384">
    <property type="entry name" value="RelB_DinJ"/>
    <property type="match status" value="1"/>
</dbReference>
<organism evidence="3 4">
    <name type="scientific">Companilactobacillus zhachilii</name>
    <dbReference type="NCBI Taxonomy" id="2304606"/>
    <lineage>
        <taxon>Bacteria</taxon>
        <taxon>Bacillati</taxon>
        <taxon>Bacillota</taxon>
        <taxon>Bacilli</taxon>
        <taxon>Lactobacillales</taxon>
        <taxon>Lactobacillaceae</taxon>
        <taxon>Companilactobacillus</taxon>
    </lineage>
</organism>
<gene>
    <name evidence="3" type="ORF">D1B17_04075</name>
</gene>
<evidence type="ECO:0000256" key="1">
    <source>
        <dbReference type="ARBA" id="ARBA00010562"/>
    </source>
</evidence>
<dbReference type="KEGG" id="lzh:D1B17_04075"/>
<dbReference type="GO" id="GO:0006355">
    <property type="term" value="P:regulation of DNA-templated transcription"/>
    <property type="evidence" value="ECO:0007669"/>
    <property type="project" value="InterPro"/>
</dbReference>